<keyword evidence="3" id="KW-1185">Reference proteome</keyword>
<reference evidence="2 3" key="1">
    <citation type="submission" date="2022-11" db="EMBL/GenBank/DDBJ databases">
        <title>Whole genome sequence of Eschrichtius robustus ER-17-0199.</title>
        <authorList>
            <person name="Bruniche-Olsen A."/>
            <person name="Black A.N."/>
            <person name="Fields C.J."/>
            <person name="Walden K."/>
            <person name="Dewoody J.A."/>
        </authorList>
    </citation>
    <scope>NUCLEOTIDE SEQUENCE [LARGE SCALE GENOMIC DNA]</scope>
    <source>
        <strain evidence="2">ER-17-0199</strain>
        <tissue evidence="2">Blubber</tissue>
    </source>
</reference>
<protein>
    <recommendedName>
        <fullName evidence="4">Basic proline-rich protein-like</fullName>
    </recommendedName>
</protein>
<dbReference type="AlphaFoldDB" id="A0AB34GM78"/>
<evidence type="ECO:0000313" key="3">
    <source>
        <dbReference type="Proteomes" id="UP001159641"/>
    </source>
</evidence>
<dbReference type="EMBL" id="JAIQCJ010002164">
    <property type="protein sequence ID" value="KAJ8780188.1"/>
    <property type="molecule type" value="Genomic_DNA"/>
</dbReference>
<feature type="compositionally biased region" description="Pro residues" evidence="1">
    <location>
        <begin position="480"/>
        <end position="500"/>
    </location>
</feature>
<comment type="caution">
    <text evidence="2">The sequence shown here is derived from an EMBL/GenBank/DDBJ whole genome shotgun (WGS) entry which is preliminary data.</text>
</comment>
<dbReference type="Proteomes" id="UP001159641">
    <property type="component" value="Unassembled WGS sequence"/>
</dbReference>
<sequence>MGPSAQAPGQGPTAWLRGESDRCPVPPQHLRVQGLRVGEEAPELTPEPCPPTLSLWVCLPLCLQPPVTPFCVLLAPRVPMSVSRASSGPAHSGPRVPSTIGSRLPVCRAPRDSSQRPGPWHRPVPGPASSTWAQTQLSLGARLIVPRAAIRVPGVEGRLLVSASAKPPSSWPVLAPSVGGSVSSYLAGAWNAARMCREGRPALGVGGAGAGARAVTMAMAITAGKARKRFITLVFKEGLSAPPTPQGQAGLESQCWGGGGVIPGASCVCVSVCPVHPAPHPHPVTLLLSLMPTSLSGSWSQEMREARTTSCSWPGLVASGAGQGDTKGRVGVVGRPGSYPKAGVDQMTFLGLLAWVRGLRVQVQGSGGGSQRGGVPGCLKGEDLAPPTQSRAPLCSRSATRPGPGATMPKCPKCNKEVYFALSRNRRGNRRPGRETRRTQIPGAAFLPSSGGAGGSGKSPRLAPQAPPPSLVQRRRAQPGSPPASRPEAPSPPPAAPPKPSGARSGPAPTPASRAGLEVPLSPRGAQVPLRPWVGRRACVGEALSRGGWRRCCATSMKASPIATTPATRPCSAPKASGAVGQRATLSSKPREQLQTGPPSEPSPFPPLATHTPALADGHRPRARLI</sequence>
<feature type="compositionally biased region" description="Polar residues" evidence="1">
    <location>
        <begin position="584"/>
        <end position="597"/>
    </location>
</feature>
<evidence type="ECO:0008006" key="4">
    <source>
        <dbReference type="Google" id="ProtNLM"/>
    </source>
</evidence>
<proteinExistence type="predicted"/>
<feature type="compositionally biased region" description="Gly residues" evidence="1">
    <location>
        <begin position="365"/>
        <end position="376"/>
    </location>
</feature>
<name>A0AB34GM78_ESCRO</name>
<accession>A0AB34GM78</accession>
<feature type="region of interest" description="Disordered" evidence="1">
    <location>
        <begin position="1"/>
        <end position="20"/>
    </location>
</feature>
<feature type="region of interest" description="Disordered" evidence="1">
    <location>
        <begin position="82"/>
        <end position="131"/>
    </location>
</feature>
<organism evidence="2 3">
    <name type="scientific">Eschrichtius robustus</name>
    <name type="common">California gray whale</name>
    <name type="synonym">Eschrichtius gibbosus</name>
    <dbReference type="NCBI Taxonomy" id="9764"/>
    <lineage>
        <taxon>Eukaryota</taxon>
        <taxon>Metazoa</taxon>
        <taxon>Chordata</taxon>
        <taxon>Craniata</taxon>
        <taxon>Vertebrata</taxon>
        <taxon>Euteleostomi</taxon>
        <taxon>Mammalia</taxon>
        <taxon>Eutheria</taxon>
        <taxon>Laurasiatheria</taxon>
        <taxon>Artiodactyla</taxon>
        <taxon>Whippomorpha</taxon>
        <taxon>Cetacea</taxon>
        <taxon>Mysticeti</taxon>
        <taxon>Eschrichtiidae</taxon>
        <taxon>Eschrichtius</taxon>
    </lineage>
</organism>
<gene>
    <name evidence="2" type="ORF">J1605_011791</name>
</gene>
<feature type="region of interest" description="Disordered" evidence="1">
    <location>
        <begin position="365"/>
        <end position="528"/>
    </location>
</feature>
<evidence type="ECO:0000313" key="2">
    <source>
        <dbReference type="EMBL" id="KAJ8780188.1"/>
    </source>
</evidence>
<evidence type="ECO:0000256" key="1">
    <source>
        <dbReference type="SAM" id="MobiDB-lite"/>
    </source>
</evidence>
<feature type="region of interest" description="Disordered" evidence="1">
    <location>
        <begin position="561"/>
        <end position="626"/>
    </location>
</feature>